<reference evidence="4" key="1">
    <citation type="submission" date="2016-12" db="EMBL/GenBank/DDBJ databases">
        <title>Whole genome sequencing of Sphingomonas sp. ABOJV.</title>
        <authorList>
            <person name="Conlan S."/>
            <person name="Thomas P.J."/>
            <person name="Mullikin J."/>
            <person name="Palmore T.N."/>
            <person name="Frank K.M."/>
            <person name="Segre J.A."/>
        </authorList>
    </citation>
    <scope>NUCLEOTIDE SEQUENCE [LARGE SCALE GENOMIC DNA]</scope>
    <source>
        <strain evidence="4">ABOJV</strain>
    </source>
</reference>
<dbReference type="CDD" id="cd14251">
    <property type="entry name" value="PL-6"/>
    <property type="match status" value="1"/>
</dbReference>
<proteinExistence type="predicted"/>
<feature type="region of interest" description="Disordered" evidence="1">
    <location>
        <begin position="182"/>
        <end position="201"/>
    </location>
</feature>
<feature type="chain" id="PRO_5013154354" evidence="2">
    <location>
        <begin position="21"/>
        <end position="719"/>
    </location>
</feature>
<evidence type="ECO:0000256" key="1">
    <source>
        <dbReference type="SAM" id="MobiDB-lite"/>
    </source>
</evidence>
<dbReference type="Proteomes" id="UP000185161">
    <property type="component" value="Chromosome"/>
</dbReference>
<dbReference type="KEGG" id="skr:BRX40_02305"/>
<dbReference type="Gene3D" id="2.160.20.10">
    <property type="entry name" value="Single-stranded right-handed beta-helix, Pectin lyase-like"/>
    <property type="match status" value="2"/>
</dbReference>
<dbReference type="GO" id="GO:0016829">
    <property type="term" value="F:lyase activity"/>
    <property type="evidence" value="ECO:0007669"/>
    <property type="project" value="UniProtKB-KW"/>
</dbReference>
<name>A0A1L6J6B3_9SPHN</name>
<organism evidence="3 4">
    <name type="scientific">Sphingomonas koreensis</name>
    <dbReference type="NCBI Taxonomy" id="93064"/>
    <lineage>
        <taxon>Bacteria</taxon>
        <taxon>Pseudomonadati</taxon>
        <taxon>Pseudomonadota</taxon>
        <taxon>Alphaproteobacteria</taxon>
        <taxon>Sphingomonadales</taxon>
        <taxon>Sphingomonadaceae</taxon>
        <taxon>Sphingomonas</taxon>
    </lineage>
</organism>
<dbReference type="Pfam" id="PF14592">
    <property type="entry name" value="Chondroitinas_B"/>
    <property type="match status" value="1"/>
</dbReference>
<dbReference type="GeneID" id="44131380"/>
<keyword evidence="4" id="KW-1185">Reference proteome</keyword>
<dbReference type="EMBL" id="CP018820">
    <property type="protein sequence ID" value="APR51414.1"/>
    <property type="molecule type" value="Genomic_DNA"/>
</dbReference>
<accession>A0A1L6J6B3</accession>
<dbReference type="RefSeq" id="WP_075150539.1">
    <property type="nucleotide sequence ID" value="NZ_CP018820.1"/>
</dbReference>
<dbReference type="SUPFAM" id="SSF51126">
    <property type="entry name" value="Pectin lyase-like"/>
    <property type="match status" value="2"/>
</dbReference>
<dbReference type="AlphaFoldDB" id="A0A1L6J6B3"/>
<protein>
    <submittedName>
        <fullName evidence="3">Poly(Beta-D-mannuronate) lyase</fullName>
    </submittedName>
</protein>
<dbReference type="InterPro" id="IPR039513">
    <property type="entry name" value="PL-6"/>
</dbReference>
<dbReference type="InterPro" id="IPR012334">
    <property type="entry name" value="Pectin_lyas_fold"/>
</dbReference>
<evidence type="ECO:0000313" key="4">
    <source>
        <dbReference type="Proteomes" id="UP000185161"/>
    </source>
</evidence>
<keyword evidence="2" id="KW-0732">Signal</keyword>
<sequence>MRAMGALITCVLLAPLPALAADHLVRDQAAYAAAVKRAAPGDRILLADGEWRDFQIVFSGEGAADKPITLAAQTPGKVIISGQSNLRIGGAHLVVSGLIFRNGFSPTKELIAFRRDSKTVARNVRLTQIVVDHFTNPDRRAEDIWVAIYGTDNRVDHSWFAGKGNAGVTLAVIRPKGQPQKNRARIDHNYFGPRPPLGSNGGETIRIGTSDESLSDSNSVVERNWFEHCDGEVEIVSIKSGANIIRGNMFVESQGAVVLRHGNGNLVERNVFMGRGKPSTGGIRVINRDQIVRDNYLEGVTGTSFLSAIAVMNGVPNSAINRYHQVANARIERNSIIEAARVTFGAGADAERSAPPIDSWFERNLIANADGKDIVRFEGAVTGMALAGNVKQAVKLERAANGLLYPAEPSVTAGAPRDLVVLKRGEVGPAWYPKDAPASVAGREIAAPASDGMLAKAVAGSSAGDTVRVAAGIHRVTAPIVIAHPLTITGPREAVIESASPTLFQLLPGGSIVLRGATFSGAASPAAAGNALVRAPQPVSTSNYRVTLEGAAVRDLNAPGFDVFAATPATFADKVEIRGSSFARVSGAVVAAAAETAAKGLYSAEAIEIVDNQFADVATVANVTRLGTDESTFGPRFTMTGNDVARGGAVRLSGVQRVEIARNRFADAAGIEVANSVGAPVVRIADNQFAATPEPRVTNLYEQGKPDVTLAGNSVEGRP</sequence>
<gene>
    <name evidence="3" type="ORF">BRX40_02305</name>
</gene>
<feature type="signal peptide" evidence="2">
    <location>
        <begin position="1"/>
        <end position="20"/>
    </location>
</feature>
<evidence type="ECO:0000313" key="3">
    <source>
        <dbReference type="EMBL" id="APR51414.1"/>
    </source>
</evidence>
<dbReference type="InterPro" id="IPR011050">
    <property type="entry name" value="Pectin_lyase_fold/virulence"/>
</dbReference>
<keyword evidence="3" id="KW-0456">Lyase</keyword>
<dbReference type="STRING" id="93064.BRX40_02305"/>
<evidence type="ECO:0000256" key="2">
    <source>
        <dbReference type="SAM" id="SignalP"/>
    </source>
</evidence>